<dbReference type="OrthoDB" id="4083131at2759"/>
<dbReference type="InParanoid" id="A0A448YJS5"/>
<reference evidence="1 2" key="1">
    <citation type="submission" date="2018-12" db="EMBL/GenBank/DDBJ databases">
        <authorList>
            <person name="Tiukova I."/>
            <person name="Dainat J."/>
        </authorList>
    </citation>
    <scope>NUCLEOTIDE SEQUENCE [LARGE SCALE GENOMIC DNA]</scope>
</reference>
<evidence type="ECO:0000313" key="2">
    <source>
        <dbReference type="Proteomes" id="UP000290900"/>
    </source>
</evidence>
<accession>A0A448YJS5</accession>
<organism evidence="1 2">
    <name type="scientific">Brettanomyces naardenensis</name>
    <name type="common">Yeast</name>
    <dbReference type="NCBI Taxonomy" id="13370"/>
    <lineage>
        <taxon>Eukaryota</taxon>
        <taxon>Fungi</taxon>
        <taxon>Dikarya</taxon>
        <taxon>Ascomycota</taxon>
        <taxon>Saccharomycotina</taxon>
        <taxon>Pichiomycetes</taxon>
        <taxon>Pichiales</taxon>
        <taxon>Pichiaceae</taxon>
        <taxon>Brettanomyces</taxon>
    </lineage>
</organism>
<dbReference type="Proteomes" id="UP000290900">
    <property type="component" value="Unassembled WGS sequence"/>
</dbReference>
<name>A0A448YJS5_BRENA</name>
<keyword evidence="2" id="KW-1185">Reference proteome</keyword>
<sequence>MKKLQEGNDTDDFIDIQVRKLSYAEAASLKRDGRQPVVDQDKELEKSITDIEFMNAYKKQKRFDPEEYESKVEEAEEWVNEKRVPKRFSKHRRRGERDN</sequence>
<gene>
    <name evidence="1" type="ORF">BRENAR_LOCUS1895</name>
</gene>
<proteinExistence type="predicted"/>
<dbReference type="EMBL" id="CAACVR010000010">
    <property type="protein sequence ID" value="VEU21160.1"/>
    <property type="molecule type" value="Genomic_DNA"/>
</dbReference>
<evidence type="ECO:0000313" key="1">
    <source>
        <dbReference type="EMBL" id="VEU21160.1"/>
    </source>
</evidence>
<protein>
    <submittedName>
        <fullName evidence="1">DEKNAAC102035</fullName>
    </submittedName>
</protein>
<dbReference type="AlphaFoldDB" id="A0A448YJS5"/>